<feature type="region of interest" description="Disordered" evidence="2">
    <location>
        <begin position="506"/>
        <end position="631"/>
    </location>
</feature>
<dbReference type="InterPro" id="IPR003150">
    <property type="entry name" value="DNA-bd_RFX"/>
</dbReference>
<feature type="compositionally biased region" description="Polar residues" evidence="2">
    <location>
        <begin position="519"/>
        <end position="530"/>
    </location>
</feature>
<feature type="compositionally biased region" description="Polar residues" evidence="2">
    <location>
        <begin position="596"/>
        <end position="615"/>
    </location>
</feature>
<reference evidence="4" key="2">
    <citation type="submission" date="2023-05" db="EMBL/GenBank/DDBJ databases">
        <authorList>
            <person name="Fouks B."/>
        </authorList>
    </citation>
    <scope>NUCLEOTIDE SEQUENCE</scope>
    <source>
        <strain evidence="4">Stay&amp;Tobe</strain>
        <tissue evidence="4">Testes</tissue>
    </source>
</reference>
<name>A0AAD7ZPQ1_DIPPU</name>
<accession>A0AAD7ZPQ1</accession>
<dbReference type="InterPro" id="IPR036390">
    <property type="entry name" value="WH_DNA-bd_sf"/>
</dbReference>
<keyword evidence="5" id="KW-1185">Reference proteome</keyword>
<proteinExistence type="predicted"/>
<evidence type="ECO:0000313" key="5">
    <source>
        <dbReference type="Proteomes" id="UP001233999"/>
    </source>
</evidence>
<dbReference type="Gene3D" id="1.10.10.10">
    <property type="entry name" value="Winged helix-like DNA-binding domain superfamily/Winged helix DNA-binding domain"/>
    <property type="match status" value="1"/>
</dbReference>
<dbReference type="InterPro" id="IPR036388">
    <property type="entry name" value="WH-like_DNA-bd_sf"/>
</dbReference>
<dbReference type="Pfam" id="PF02257">
    <property type="entry name" value="RFX_DNA_binding"/>
    <property type="match status" value="1"/>
</dbReference>
<dbReference type="FunFam" id="1.10.10.10:FF:000422">
    <property type="entry name" value="DNA-binding protein RFX7"/>
    <property type="match status" value="1"/>
</dbReference>
<reference evidence="4" key="1">
    <citation type="journal article" date="2023" name="IScience">
        <title>Live-bearing cockroach genome reveals convergent evolutionary mechanisms linked to viviparity in insects and beyond.</title>
        <authorList>
            <person name="Fouks B."/>
            <person name="Harrison M.C."/>
            <person name="Mikhailova A.A."/>
            <person name="Marchal E."/>
            <person name="English S."/>
            <person name="Carruthers M."/>
            <person name="Jennings E.C."/>
            <person name="Chiamaka E.L."/>
            <person name="Frigard R.A."/>
            <person name="Pippel M."/>
            <person name="Attardo G.M."/>
            <person name="Benoit J.B."/>
            <person name="Bornberg-Bauer E."/>
            <person name="Tobe S.S."/>
        </authorList>
    </citation>
    <scope>NUCLEOTIDE SEQUENCE</scope>
    <source>
        <strain evidence="4">Stay&amp;Tobe</strain>
    </source>
</reference>
<gene>
    <name evidence="4" type="ORF">L9F63_021413</name>
</gene>
<dbReference type="EMBL" id="JASPKZ010007438">
    <property type="protein sequence ID" value="KAJ9584251.1"/>
    <property type="molecule type" value="Genomic_DNA"/>
</dbReference>
<sequence>KLSLSESNPDQLHITFGHVGTVKTEVCGEPASKGQTHTGKSSCPTPMETNQTNGIANNNHGLDSRTNKIKQIVEDAISPDSKLAVMRILDQVNELSTAEKLLLYLKLPTGKSGNLDPLKQPLNPLGSRFEIHQTITWIKTHLEEDQDISLPKQDVYDEYIAYCNSNAMKPLSTADFGKVMKQVFPRVRPRRLGTRGNSRYCYAGMRKKMKLEAPLLPDLGEETKSNSGSCTEDDVMSAASCLIREWAEKLLGIRFESLRDLACHLVDNMCVDSRSVAAFTVLSGNKTAPNLCTVGKVQNHISHVTIRVTFLHTQKSVHAIIIVEIPKLPAVGGQNKHRETQLQLQRKLQEREVIREQKRKLQEQAAAAVVNKTGGRGKAKLSTNIMPQGETANCDKSTSPPAPDKLPIPRLANQTNKQLANVIILPNNILNQKSPKKKYKPIQPKPDDKEVSIGCLEKDALDDYNSQEQEEELMRYFQHQNSSSSNEEVEEKSDKLTQLRQLLESNLESTPEECEAPKPQTSTASSSQRIPNRPTGKPALLLPSNGNNHPSLSSRRRVSFETCVMETTVPPSPNTRRRIFSFTPISPGPHSPLGAQRTSSKPSSANASPFVSPRNTPVPRSRHNSGQATYQNRLRHSSVAAKVVRSNSVNSHYQPPRQRAPEMFVMPTGPPPMSPLSISAPQSPMISFQSTDTNNQLPETSQSLLQAVLQPKTLPTEPQQNVTVNSDPLSQEVSRFFSDSEPSLVSVPFHRSQSVPLHRMTSALESPQYNTFNIGQFSGSNSVVPTPVPSEFTDFISTGGESSTAPSTELLGDDGTDETPELNSENLNRIFNLLDDVQEHQQLSLTLDVDIAQNGPKFIQQPSRSYPNTPLPYTRDPIVSSFAASLPRVVFGSSENGSFQQELSDGQQITLNSLNIRTTARRNINSLLEQTPFSVDDQLTLDTLEALEGCDTLTQFVQEVNGTDHITD</sequence>
<evidence type="ECO:0000313" key="4">
    <source>
        <dbReference type="EMBL" id="KAJ9584251.1"/>
    </source>
</evidence>
<feature type="compositionally biased region" description="Polar residues" evidence="2">
    <location>
        <begin position="544"/>
        <end position="553"/>
    </location>
</feature>
<feature type="region of interest" description="Disordered" evidence="2">
    <location>
        <begin position="377"/>
        <end position="404"/>
    </location>
</feature>
<feature type="domain" description="RFX-type winged-helix" evidence="3">
    <location>
        <begin position="134"/>
        <end position="209"/>
    </location>
</feature>
<dbReference type="InterPro" id="IPR039779">
    <property type="entry name" value="RFX-like"/>
</dbReference>
<dbReference type="Gene3D" id="6.10.140.1290">
    <property type="match status" value="1"/>
</dbReference>
<dbReference type="PANTHER" id="PTHR12619:SF21">
    <property type="entry name" value="RFX-TYPE WINGED-HELIX DOMAIN-CONTAINING PROTEIN"/>
    <property type="match status" value="1"/>
</dbReference>
<keyword evidence="1" id="KW-0238">DNA-binding</keyword>
<comment type="caution">
    <text evidence="4">The sequence shown here is derived from an EMBL/GenBank/DDBJ whole genome shotgun (WGS) entry which is preliminary data.</text>
</comment>
<dbReference type="Proteomes" id="UP001233999">
    <property type="component" value="Unassembled WGS sequence"/>
</dbReference>
<organism evidence="4 5">
    <name type="scientific">Diploptera punctata</name>
    <name type="common">Pacific beetle cockroach</name>
    <dbReference type="NCBI Taxonomy" id="6984"/>
    <lineage>
        <taxon>Eukaryota</taxon>
        <taxon>Metazoa</taxon>
        <taxon>Ecdysozoa</taxon>
        <taxon>Arthropoda</taxon>
        <taxon>Hexapoda</taxon>
        <taxon>Insecta</taxon>
        <taxon>Pterygota</taxon>
        <taxon>Neoptera</taxon>
        <taxon>Polyneoptera</taxon>
        <taxon>Dictyoptera</taxon>
        <taxon>Blattodea</taxon>
        <taxon>Blaberoidea</taxon>
        <taxon>Blaberidae</taxon>
        <taxon>Diplopterinae</taxon>
        <taxon>Diploptera</taxon>
    </lineage>
</organism>
<dbReference type="PANTHER" id="PTHR12619">
    <property type="entry name" value="RFX TRANSCRIPTION FACTOR FAMILY"/>
    <property type="match status" value="1"/>
</dbReference>
<feature type="compositionally biased region" description="Acidic residues" evidence="2">
    <location>
        <begin position="811"/>
        <end position="820"/>
    </location>
</feature>
<evidence type="ECO:0000256" key="1">
    <source>
        <dbReference type="ARBA" id="ARBA00023125"/>
    </source>
</evidence>
<dbReference type="PROSITE" id="PS51526">
    <property type="entry name" value="RFX_DBD"/>
    <property type="match status" value="1"/>
</dbReference>
<feature type="compositionally biased region" description="Polar residues" evidence="2">
    <location>
        <begin position="798"/>
        <end position="807"/>
    </location>
</feature>
<dbReference type="SUPFAM" id="SSF46785">
    <property type="entry name" value="Winged helix' DNA-binding domain"/>
    <property type="match status" value="1"/>
</dbReference>
<dbReference type="GO" id="GO:0000981">
    <property type="term" value="F:DNA-binding transcription factor activity, RNA polymerase II-specific"/>
    <property type="evidence" value="ECO:0007669"/>
    <property type="project" value="TreeGrafter"/>
</dbReference>
<feature type="region of interest" description="Disordered" evidence="2">
    <location>
        <begin position="798"/>
        <end position="822"/>
    </location>
</feature>
<evidence type="ECO:0000256" key="2">
    <source>
        <dbReference type="SAM" id="MobiDB-lite"/>
    </source>
</evidence>
<feature type="compositionally biased region" description="Polar residues" evidence="2">
    <location>
        <begin position="381"/>
        <end position="399"/>
    </location>
</feature>
<feature type="non-terminal residue" evidence="4">
    <location>
        <position position="968"/>
    </location>
</feature>
<evidence type="ECO:0000259" key="3">
    <source>
        <dbReference type="PROSITE" id="PS51526"/>
    </source>
</evidence>
<dbReference type="GO" id="GO:0000978">
    <property type="term" value="F:RNA polymerase II cis-regulatory region sequence-specific DNA binding"/>
    <property type="evidence" value="ECO:0007669"/>
    <property type="project" value="TreeGrafter"/>
</dbReference>
<dbReference type="AlphaFoldDB" id="A0AAD7ZPQ1"/>
<protein>
    <recommendedName>
        <fullName evidence="3">RFX-type winged-helix domain-containing protein</fullName>
    </recommendedName>
</protein>